<dbReference type="InterPro" id="IPR024079">
    <property type="entry name" value="MetalloPept_cat_dom_sf"/>
</dbReference>
<dbReference type="STRING" id="6205.A0A0R3WVK9"/>
<sequence>LTPNTGFTTYCDSEGVQVLSSVAELVTAHELGHSWGAPHDPDTAECTPSAENGGHYLMYTFAVPGYSPNNYN</sequence>
<name>A0A0R3WVK9_HYDTA</name>
<dbReference type="GO" id="GO:0004222">
    <property type="term" value="F:metalloendopeptidase activity"/>
    <property type="evidence" value="ECO:0007669"/>
    <property type="project" value="TreeGrafter"/>
</dbReference>
<reference evidence="1" key="1">
    <citation type="submission" date="2017-02" db="UniProtKB">
        <authorList>
            <consortium name="WormBaseParasite"/>
        </authorList>
    </citation>
    <scope>IDENTIFICATION</scope>
</reference>
<protein>
    <submittedName>
        <fullName evidence="1">Peptidase M12B domain-containing protein</fullName>
    </submittedName>
</protein>
<dbReference type="GO" id="GO:0006509">
    <property type="term" value="P:membrane protein ectodomain proteolysis"/>
    <property type="evidence" value="ECO:0007669"/>
    <property type="project" value="TreeGrafter"/>
</dbReference>
<evidence type="ECO:0000313" key="1">
    <source>
        <dbReference type="WBParaSite" id="TTAC_0000479901-mRNA-1"/>
    </source>
</evidence>
<dbReference type="Gene3D" id="3.40.390.10">
    <property type="entry name" value="Collagenase (Catalytic Domain)"/>
    <property type="match status" value="1"/>
</dbReference>
<dbReference type="SUPFAM" id="SSF55486">
    <property type="entry name" value="Metalloproteases ('zincins'), catalytic domain"/>
    <property type="match status" value="1"/>
</dbReference>
<dbReference type="WBParaSite" id="TTAC_0000479901-mRNA-1">
    <property type="protein sequence ID" value="TTAC_0000479901-mRNA-1"/>
    <property type="gene ID" value="TTAC_0000479901"/>
</dbReference>
<proteinExistence type="predicted"/>
<dbReference type="PANTHER" id="PTHR45702:SF6">
    <property type="entry name" value="DISINTEGRIN AND METALLOPROTEINASE DOMAIN-CONTAINING PROTEIN 17"/>
    <property type="match status" value="1"/>
</dbReference>
<dbReference type="GO" id="GO:0005886">
    <property type="term" value="C:plasma membrane"/>
    <property type="evidence" value="ECO:0007669"/>
    <property type="project" value="TreeGrafter"/>
</dbReference>
<dbReference type="GO" id="GO:0007219">
    <property type="term" value="P:Notch signaling pathway"/>
    <property type="evidence" value="ECO:0007669"/>
    <property type="project" value="TreeGrafter"/>
</dbReference>
<dbReference type="AlphaFoldDB" id="A0A0R3WVK9"/>
<dbReference type="PANTHER" id="PTHR45702">
    <property type="entry name" value="ADAM10/ADAM17 METALLOPEPTIDASE FAMILY MEMBER"/>
    <property type="match status" value="1"/>
</dbReference>
<dbReference type="InterPro" id="IPR051489">
    <property type="entry name" value="ADAM_Metalloproteinase"/>
</dbReference>
<dbReference type="Pfam" id="PF13688">
    <property type="entry name" value="Reprolysin_5"/>
    <property type="match status" value="1"/>
</dbReference>
<accession>A0A0R3WVK9</accession>
<organism evidence="1">
    <name type="scientific">Hydatigena taeniaeformis</name>
    <name type="common">Feline tapeworm</name>
    <name type="synonym">Taenia taeniaeformis</name>
    <dbReference type="NCBI Taxonomy" id="6205"/>
    <lineage>
        <taxon>Eukaryota</taxon>
        <taxon>Metazoa</taxon>
        <taxon>Spiralia</taxon>
        <taxon>Lophotrochozoa</taxon>
        <taxon>Platyhelminthes</taxon>
        <taxon>Cestoda</taxon>
        <taxon>Eucestoda</taxon>
        <taxon>Cyclophyllidea</taxon>
        <taxon>Taeniidae</taxon>
        <taxon>Hydatigera</taxon>
    </lineage>
</organism>